<comment type="caution">
    <text evidence="1">The sequence shown here is derived from an EMBL/GenBank/DDBJ whole genome shotgun (WGS) entry which is preliminary data.</text>
</comment>
<proteinExistence type="predicted"/>
<keyword evidence="2" id="KW-1185">Reference proteome</keyword>
<evidence type="ECO:0000313" key="2">
    <source>
        <dbReference type="Proteomes" id="UP000831701"/>
    </source>
</evidence>
<dbReference type="EMBL" id="CM041553">
    <property type="protein sequence ID" value="KAI3352944.1"/>
    <property type="molecule type" value="Genomic_DNA"/>
</dbReference>
<accession>A0ACB8VBX3</accession>
<feature type="non-terminal residue" evidence="1">
    <location>
        <position position="1774"/>
    </location>
</feature>
<protein>
    <submittedName>
        <fullName evidence="1">Uncharacterized protein</fullName>
    </submittedName>
</protein>
<gene>
    <name evidence="1" type="ORF">L3Q82_019525</name>
</gene>
<name>A0ACB8VBX3_9TELE</name>
<reference evidence="1" key="1">
    <citation type="submission" date="2022-04" db="EMBL/GenBank/DDBJ databases">
        <title>Jade perch genome.</title>
        <authorList>
            <person name="Chao B."/>
        </authorList>
    </citation>
    <scope>NUCLEOTIDE SEQUENCE</scope>
    <source>
        <strain evidence="1">CB-2022</strain>
    </source>
</reference>
<sequence length="1774" mass="193553">MDDSDQDFADLCSKLLKRVRKRPGEPSRSGRRAETCSQPGDEDKRKRRNNQRDADSRSRCVGTQPVGAEAEQAVVCGRAGLGSGDAESSAEPGPRADRALTAKDKVLQRMQQFKRASPQRMVVNKVRSQPAEHESERVPPSHPPLTQGQDIPDSFSSGLQPEPELSDEALALRLQQELDREAAGAQTVDLEDEGLFFCQICHRDLSHMTSEGRTQHLNRCLDESEESRPAPPPPPPPPGVPDCPICGKKFKSQKSRSAHLKRCSSDMGVSPAVLLQALQRQAEESQSAPTANTPAQTGGTKRKDPSKPGHQARKKPRKKAEPMDENTMVALALSSSLLKQERRQYGETESEAGAPTETTASHVATVPVLTWRPDTGKGRGKRKKGTTPRPPPLLLVQDAEAALTRLQERVSALLLRSRAPSPPTPTWCPSSLPGWSGAAPLWQKSALLDGCSTCPSDFYTPELREFITPWESTNTGGASSSPINKPESSVQPVGEGTSLSGTRASIVPSSSQTASSTPRTGQQAVQDLMDLAGDAMTFTQCGTTASGPDKDKTAAQITNLHVSGFILEESEEQADMCASGFLPERTLEPSEGPHGRARRSMDHPGADTEQGGHQRVVLSRLVSDLSSMVNNPQLSDVQLQVDSGEVYFAHSFMVYARCPLLAEMVHEGGFGVREEGMPAARRVLMSDVPGQAVFALLQYIYTASCSVPASLRPHVLELASRFDLQELQRLCDFHQEDAPTLGDDEDHANQEENVSDRTGKAITTLLNSMWTKEDGDLEGMDTDGGGGEERALGEDCRVDDLMLGDREEKVNDEELEEIYEFAATQRKRKEEAENSVEEKTTDEEENVKEESTKLSEPRRSFSVKNLQQNSQLEPDPSLERSYSRLFSDSWGVYEEGDPSPLPSTSCLAERRSPRSQQHPPPCKPSTELSGRTLLQSSVSVVEDLSLSPPPSISNLPVPGQSPGQAGESGADAVEVDTLQHKESPSLKRDSQGPRSICVPLSPDLLQEKKEPELIVLSDSSDEMEVVLNSRSPSPSPPRVVQNPQSCYTQIRPQLIMKPHEPTLVNQKSSRLEFSPDGPPAAPPQSHPEPGCDFSPADCSAEVSWLIPSTPNQSERGMATISIQTKISMCRTQLFPKADTSSPSDSVSSSPTLPFIKKTSCCSTRVSAHNGPTEGSVPRLELDQTSPSRSSFKLNLSLVKRTSCCDVSTEDREVFEVPPSQPKLTHPSSFTSSKQHTPLHIQPRPYSSTPLHTELHQPPVLPTTSPLRSNLDKQRTTCQGRAASESPAIVELESFRLSPLSDPSDLPSTFSHRLLQSSQRPSESSHQSRRSVQSSSHDNTGGELTRRGIRNEDEEREMVCENKDTEEEKSETGEAEVTESSFHQSFMDEPPIAFNDSWGFDACTDVDANPGCFSLRLEDSRASSQREGRETAMSFSPADCQPSPSSHCIQSSKSRGGERNYSASKAPLTPSPPNPTTRTTPEINSSLLDSKMWDSWGEEEEEKEALPLSQRVNPSALRKTPTLLHNKRRRTLVPITPMPHYSDMDTPELKNKLNRFGVRPLPKRQMILKLKEIHQYTHQLVSSDSEDDAPPVGRTAQVKPPPGGSVAAANGLVSAARAVNFKEPQVPVAISPVKQPREEEAELLSASQGSNTSSTAASEESERSNPELCVSSNDDSDSDGGISASQAATRLHDRLRAVRSFILSDSGLYTQILQYQPLVLSQLQQRLKEAGIRLGVAKLVDYLDSQCITFTTAKPGHSAPSRRRGKKTCKGAKAA</sequence>
<evidence type="ECO:0000313" key="1">
    <source>
        <dbReference type="EMBL" id="KAI3352944.1"/>
    </source>
</evidence>
<organism evidence="1 2">
    <name type="scientific">Scortum barcoo</name>
    <name type="common">barcoo grunter</name>
    <dbReference type="NCBI Taxonomy" id="214431"/>
    <lineage>
        <taxon>Eukaryota</taxon>
        <taxon>Metazoa</taxon>
        <taxon>Chordata</taxon>
        <taxon>Craniata</taxon>
        <taxon>Vertebrata</taxon>
        <taxon>Euteleostomi</taxon>
        <taxon>Actinopterygii</taxon>
        <taxon>Neopterygii</taxon>
        <taxon>Teleostei</taxon>
        <taxon>Neoteleostei</taxon>
        <taxon>Acanthomorphata</taxon>
        <taxon>Eupercaria</taxon>
        <taxon>Centrarchiformes</taxon>
        <taxon>Terapontoidei</taxon>
        <taxon>Terapontidae</taxon>
        <taxon>Scortum</taxon>
    </lineage>
</organism>
<dbReference type="Proteomes" id="UP000831701">
    <property type="component" value="Chromosome 23"/>
</dbReference>